<evidence type="ECO:0000259" key="4">
    <source>
        <dbReference type="PROSITE" id="PS01124"/>
    </source>
</evidence>
<dbReference type="InterPro" id="IPR018060">
    <property type="entry name" value="HTH_AraC"/>
</dbReference>
<proteinExistence type="predicted"/>
<name>A0A1V9G0V7_9BACT</name>
<dbReference type="GO" id="GO:0003700">
    <property type="term" value="F:DNA-binding transcription factor activity"/>
    <property type="evidence" value="ECO:0007669"/>
    <property type="project" value="InterPro"/>
</dbReference>
<organism evidence="5 6">
    <name type="scientific">Niastella vici</name>
    <dbReference type="NCBI Taxonomy" id="1703345"/>
    <lineage>
        <taxon>Bacteria</taxon>
        <taxon>Pseudomonadati</taxon>
        <taxon>Bacteroidota</taxon>
        <taxon>Chitinophagia</taxon>
        <taxon>Chitinophagales</taxon>
        <taxon>Chitinophagaceae</taxon>
        <taxon>Niastella</taxon>
    </lineage>
</organism>
<feature type="domain" description="HTH araC/xylS-type" evidence="4">
    <location>
        <begin position="12"/>
        <end position="109"/>
    </location>
</feature>
<gene>
    <name evidence="5" type="ORF">A3860_22180</name>
</gene>
<dbReference type="Gene3D" id="1.10.10.60">
    <property type="entry name" value="Homeodomain-like"/>
    <property type="match status" value="1"/>
</dbReference>
<dbReference type="STRING" id="1703345.A3860_22180"/>
<keyword evidence="6" id="KW-1185">Reference proteome</keyword>
<protein>
    <recommendedName>
        <fullName evidence="4">HTH araC/xylS-type domain-containing protein</fullName>
    </recommendedName>
</protein>
<evidence type="ECO:0000256" key="1">
    <source>
        <dbReference type="ARBA" id="ARBA00023015"/>
    </source>
</evidence>
<dbReference type="SMART" id="SM00342">
    <property type="entry name" value="HTH_ARAC"/>
    <property type="match status" value="1"/>
</dbReference>
<keyword evidence="2" id="KW-0238">DNA-binding</keyword>
<dbReference type="PANTHER" id="PTHR43280">
    <property type="entry name" value="ARAC-FAMILY TRANSCRIPTIONAL REGULATOR"/>
    <property type="match status" value="1"/>
</dbReference>
<dbReference type="AlphaFoldDB" id="A0A1V9G0V7"/>
<dbReference type="SUPFAM" id="SSF46689">
    <property type="entry name" value="Homeodomain-like"/>
    <property type="match status" value="1"/>
</dbReference>
<evidence type="ECO:0000256" key="2">
    <source>
        <dbReference type="ARBA" id="ARBA00023125"/>
    </source>
</evidence>
<evidence type="ECO:0000256" key="3">
    <source>
        <dbReference type="ARBA" id="ARBA00023163"/>
    </source>
</evidence>
<accession>A0A1V9G0V7</accession>
<sequence>MKLSNDDLHKIAQVKTILENEYRNTNTHSNLARRVRTNESKLRKGFKYVNNKTIYEYLIGVRIEKAKEMLETTDEPVKAIAIKVGCDVSNLVKQFKKTTGMAPLQWRKMHTPDSTHTFMLE</sequence>
<comment type="caution">
    <text evidence="5">The sequence shown here is derived from an EMBL/GenBank/DDBJ whole genome shotgun (WGS) entry which is preliminary data.</text>
</comment>
<dbReference type="EMBL" id="LVYD01000043">
    <property type="protein sequence ID" value="OQP64116.1"/>
    <property type="molecule type" value="Genomic_DNA"/>
</dbReference>
<dbReference type="PANTHER" id="PTHR43280:SF28">
    <property type="entry name" value="HTH-TYPE TRANSCRIPTIONAL ACTIVATOR RHAS"/>
    <property type="match status" value="1"/>
</dbReference>
<keyword evidence="3" id="KW-0804">Transcription</keyword>
<dbReference type="InterPro" id="IPR009057">
    <property type="entry name" value="Homeodomain-like_sf"/>
</dbReference>
<keyword evidence="1" id="KW-0805">Transcription regulation</keyword>
<dbReference type="RefSeq" id="WP_081147298.1">
    <property type="nucleotide sequence ID" value="NZ_LVYD01000043.1"/>
</dbReference>
<dbReference type="PROSITE" id="PS01124">
    <property type="entry name" value="HTH_ARAC_FAMILY_2"/>
    <property type="match status" value="1"/>
</dbReference>
<evidence type="ECO:0000313" key="5">
    <source>
        <dbReference type="EMBL" id="OQP64116.1"/>
    </source>
</evidence>
<dbReference type="Pfam" id="PF12833">
    <property type="entry name" value="HTH_18"/>
    <property type="match status" value="1"/>
</dbReference>
<evidence type="ECO:0000313" key="6">
    <source>
        <dbReference type="Proteomes" id="UP000192796"/>
    </source>
</evidence>
<dbReference type="GO" id="GO:0043565">
    <property type="term" value="F:sequence-specific DNA binding"/>
    <property type="evidence" value="ECO:0007669"/>
    <property type="project" value="InterPro"/>
</dbReference>
<dbReference type="Proteomes" id="UP000192796">
    <property type="component" value="Unassembled WGS sequence"/>
</dbReference>
<dbReference type="OrthoDB" id="799767at2"/>
<reference evidence="5 6" key="1">
    <citation type="submission" date="2016-03" db="EMBL/GenBank/DDBJ databases">
        <title>Niastella vici sp. nov., isolated from farmland soil.</title>
        <authorList>
            <person name="Chen L."/>
            <person name="Wang D."/>
            <person name="Yang S."/>
            <person name="Wang G."/>
        </authorList>
    </citation>
    <scope>NUCLEOTIDE SEQUENCE [LARGE SCALE GENOMIC DNA]</scope>
    <source>
        <strain evidence="5 6">DJ57</strain>
    </source>
</reference>